<keyword evidence="14" id="KW-1185">Reference proteome</keyword>
<evidence type="ECO:0000256" key="1">
    <source>
        <dbReference type="ARBA" id="ARBA00001554"/>
    </source>
</evidence>
<dbReference type="Gene3D" id="3.30.1360.20">
    <property type="entry name" value="Transcriptional coactivator/pterin dehydratase"/>
    <property type="match status" value="1"/>
</dbReference>
<evidence type="ECO:0000256" key="8">
    <source>
        <dbReference type="ARBA" id="ARBA00022785"/>
    </source>
</evidence>
<proteinExistence type="inferred from homology"/>
<dbReference type="Gene3D" id="3.40.1780.10">
    <property type="entry name" value="QueA-like"/>
    <property type="match status" value="2"/>
</dbReference>
<dbReference type="InterPro" id="IPR036100">
    <property type="entry name" value="QueA_sf"/>
</dbReference>
<dbReference type="Proteomes" id="UP000604046">
    <property type="component" value="Unassembled WGS sequence"/>
</dbReference>
<dbReference type="HAMAP" id="MF_00113">
    <property type="entry name" value="QueA"/>
    <property type="match status" value="1"/>
</dbReference>
<dbReference type="SUPFAM" id="SSF55248">
    <property type="entry name" value="PCD-like"/>
    <property type="match status" value="1"/>
</dbReference>
<organism evidence="13 14">
    <name type="scientific">Symbiodinium natans</name>
    <dbReference type="NCBI Taxonomy" id="878477"/>
    <lineage>
        <taxon>Eukaryota</taxon>
        <taxon>Sar</taxon>
        <taxon>Alveolata</taxon>
        <taxon>Dinophyceae</taxon>
        <taxon>Suessiales</taxon>
        <taxon>Symbiodiniaceae</taxon>
        <taxon>Symbiodinium</taxon>
    </lineage>
</organism>
<dbReference type="PROSITE" id="PS51257">
    <property type="entry name" value="PROKAR_LIPOPROTEIN"/>
    <property type="match status" value="1"/>
</dbReference>
<dbReference type="HAMAP" id="MF_02089">
    <property type="entry name" value="QueH"/>
    <property type="match status" value="1"/>
</dbReference>
<dbReference type="InterPro" id="IPR015168">
    <property type="entry name" value="SsuA/THI5"/>
</dbReference>
<feature type="domain" description="SsuA/THI5-like" evidence="12">
    <location>
        <begin position="18"/>
        <end position="239"/>
    </location>
</feature>
<keyword evidence="7" id="KW-0949">S-adenosyl-L-methionine</keyword>
<evidence type="ECO:0000256" key="5">
    <source>
        <dbReference type="ARBA" id="ARBA00022563"/>
    </source>
</evidence>
<keyword evidence="9" id="KW-0456">Lyase</keyword>
<dbReference type="PANTHER" id="PTHR30307:SF0">
    <property type="entry name" value="S-ADENOSYLMETHIONINE:TRNA RIBOSYLTRANSFERASE-ISOMERASE"/>
    <property type="match status" value="1"/>
</dbReference>
<dbReference type="GO" id="GO:0008124">
    <property type="term" value="F:4-alpha-hydroxytetrahydrobiopterin dehydratase activity"/>
    <property type="evidence" value="ECO:0007669"/>
    <property type="project" value="UniProtKB-EC"/>
</dbReference>
<dbReference type="Pfam" id="PF00763">
    <property type="entry name" value="THF_DHG_CYH"/>
    <property type="match status" value="1"/>
</dbReference>
<dbReference type="InterPro" id="IPR000672">
    <property type="entry name" value="THF_DH/CycHdrlase"/>
</dbReference>
<dbReference type="EMBL" id="CAJNDS010002820">
    <property type="protein sequence ID" value="CAE7609311.1"/>
    <property type="molecule type" value="Genomic_DNA"/>
</dbReference>
<evidence type="ECO:0000313" key="13">
    <source>
        <dbReference type="EMBL" id="CAE7609311.1"/>
    </source>
</evidence>
<dbReference type="InterPro" id="IPR036291">
    <property type="entry name" value="NAD(P)-bd_dom_sf"/>
</dbReference>
<dbReference type="Pfam" id="PF02547">
    <property type="entry name" value="Queuosine_synth"/>
    <property type="match status" value="1"/>
</dbReference>
<dbReference type="InterPro" id="IPR020631">
    <property type="entry name" value="THF_DH/CycHdrlase_NAD-bd_dom"/>
</dbReference>
<dbReference type="InterPro" id="IPR020630">
    <property type="entry name" value="THF_DH/CycHdrlase_cat_dom"/>
</dbReference>
<dbReference type="Pfam" id="PF01329">
    <property type="entry name" value="Pterin_4a"/>
    <property type="match status" value="1"/>
</dbReference>
<dbReference type="InterPro" id="IPR001533">
    <property type="entry name" value="Pterin_deHydtase"/>
</dbReference>
<comment type="similarity">
    <text evidence="2">Belongs to the pterin-4-alpha-carbinolamine dehydratase family.</text>
</comment>
<dbReference type="SUPFAM" id="SSF51735">
    <property type="entry name" value="NAD(P)-binding Rossmann-fold domains"/>
    <property type="match status" value="1"/>
</dbReference>
<dbReference type="SUPFAM" id="SSF53223">
    <property type="entry name" value="Aminoacid dehydrogenase-like, N-terminal domain"/>
    <property type="match status" value="1"/>
</dbReference>
<keyword evidence="5" id="KW-0554">One-carbon metabolism</keyword>
<feature type="domain" description="Tetrahydrofolate dehydrogenase/cyclohydrolase catalytic" evidence="10">
    <location>
        <begin position="327"/>
        <end position="454"/>
    </location>
</feature>
<gene>
    <name evidence="13" type="primary">queH</name>
    <name evidence="13" type="ORF">SNAT2548_LOCUS34637</name>
</gene>
<keyword evidence="4" id="KW-0963">Cytoplasm</keyword>
<dbReference type="InterPro" id="IPR003699">
    <property type="entry name" value="QueA"/>
</dbReference>
<name>A0A812V673_9DINO</name>
<dbReference type="InterPro" id="IPR003828">
    <property type="entry name" value="QueH"/>
</dbReference>
<dbReference type="InterPro" id="IPR046346">
    <property type="entry name" value="Aminoacid_DH-like_N_sf"/>
</dbReference>
<dbReference type="EC" id="4.2.1.96" evidence="3"/>
<evidence type="ECO:0000256" key="3">
    <source>
        <dbReference type="ARBA" id="ARBA00013252"/>
    </source>
</evidence>
<dbReference type="InterPro" id="IPR042118">
    <property type="entry name" value="QueA_dom1"/>
</dbReference>
<dbReference type="Gene3D" id="3.40.190.10">
    <property type="entry name" value="Periplasmic binding protein-like II"/>
    <property type="match status" value="2"/>
</dbReference>
<evidence type="ECO:0000256" key="2">
    <source>
        <dbReference type="ARBA" id="ARBA00006472"/>
    </source>
</evidence>
<dbReference type="GO" id="GO:0006729">
    <property type="term" value="P:tetrahydrobiopterin biosynthetic process"/>
    <property type="evidence" value="ECO:0007669"/>
    <property type="project" value="InterPro"/>
</dbReference>
<dbReference type="PANTHER" id="PTHR30307">
    <property type="entry name" value="S-ADENOSYLMETHIONINE:TRNA RIBOSYLTRANSFERASE-ISOMERASE"/>
    <property type="match status" value="1"/>
</dbReference>
<evidence type="ECO:0000259" key="12">
    <source>
        <dbReference type="Pfam" id="PF09084"/>
    </source>
</evidence>
<evidence type="ECO:0000313" key="14">
    <source>
        <dbReference type="Proteomes" id="UP000604046"/>
    </source>
</evidence>
<dbReference type="Pfam" id="PF02882">
    <property type="entry name" value="THF_DHG_CYH_C"/>
    <property type="match status" value="1"/>
</dbReference>
<dbReference type="Gene3D" id="3.40.50.10860">
    <property type="entry name" value="Leucine Dehydrogenase, chain A, domain 1"/>
    <property type="match status" value="1"/>
</dbReference>
<dbReference type="GO" id="GO:0006730">
    <property type="term" value="P:one-carbon metabolic process"/>
    <property type="evidence" value="ECO:0007669"/>
    <property type="project" value="UniProtKB-KW"/>
</dbReference>
<protein>
    <recommendedName>
        <fullName evidence="3">4a-hydroxytetrahydrobiopterin dehydratase</fullName>
        <ecNumber evidence="3">4.2.1.96</ecNumber>
    </recommendedName>
</protein>
<dbReference type="OrthoDB" id="1448at2759"/>
<dbReference type="PRINTS" id="PR00085">
    <property type="entry name" value="THFDHDRGNASE"/>
</dbReference>
<feature type="domain" description="Tetrahydrofolate dehydrogenase/cyclohydrolase NAD(P)-binding" evidence="11">
    <location>
        <begin position="475"/>
        <end position="611"/>
    </location>
</feature>
<evidence type="ECO:0000256" key="9">
    <source>
        <dbReference type="ARBA" id="ARBA00023239"/>
    </source>
</evidence>
<evidence type="ECO:0000259" key="11">
    <source>
        <dbReference type="Pfam" id="PF02882"/>
    </source>
</evidence>
<keyword evidence="8" id="KW-0671">Queuosine biosynthesis</keyword>
<comment type="catalytic activity">
    <reaction evidence="1">
        <text>(4aS,6R)-4a-hydroxy-L-erythro-5,6,7,8-tetrahydrobiopterin = (6R)-L-erythro-6,7-dihydrobiopterin + H2O</text>
        <dbReference type="Rhea" id="RHEA:11920"/>
        <dbReference type="ChEBI" id="CHEBI:15377"/>
        <dbReference type="ChEBI" id="CHEBI:15642"/>
        <dbReference type="ChEBI" id="CHEBI:43120"/>
        <dbReference type="EC" id="4.2.1.96"/>
    </reaction>
</comment>
<dbReference type="Pfam" id="PF09084">
    <property type="entry name" value="NMT1"/>
    <property type="match status" value="1"/>
</dbReference>
<dbReference type="SUPFAM" id="SSF111337">
    <property type="entry name" value="QueA-like"/>
    <property type="match status" value="1"/>
</dbReference>
<dbReference type="Gene3D" id="3.40.50.720">
    <property type="entry name" value="NAD(P)-binding Rossmann-like Domain"/>
    <property type="match status" value="1"/>
</dbReference>
<keyword evidence="6" id="KW-0808">Transferase</keyword>
<accession>A0A812V673</accession>
<dbReference type="GO" id="GO:0004488">
    <property type="term" value="F:methylenetetrahydrofolate dehydrogenase (NADP+) activity"/>
    <property type="evidence" value="ECO:0007669"/>
    <property type="project" value="InterPro"/>
</dbReference>
<dbReference type="Pfam" id="PF02677">
    <property type="entry name" value="QueH"/>
    <property type="match status" value="1"/>
</dbReference>
<dbReference type="InterPro" id="IPR036428">
    <property type="entry name" value="PCD_sf"/>
</dbReference>
<evidence type="ECO:0000256" key="7">
    <source>
        <dbReference type="ARBA" id="ARBA00022691"/>
    </source>
</evidence>
<evidence type="ECO:0000256" key="6">
    <source>
        <dbReference type="ARBA" id="ARBA00022679"/>
    </source>
</evidence>
<feature type="non-terminal residue" evidence="13">
    <location>
        <position position="1362"/>
    </location>
</feature>
<sequence length="1362" mass="148794">MSRSLCQIAVQLDYYMSAQFAGIALACRRGIYEKAGLKVNLLPSCTPGDEAAKVCDGFSKDASKLHVGSMEQNTLIPAAGGAAGGYNIKAVAAMFGRSPLCLAALPTAGLRSRLHGNPHGHGLRIAAHSDTVDLLRRMLPGASVLDVPRVQKLSELREGGVDAVQAYDVTETLRLEQELGSRPDVIPLQGSAFPGVTLGYSQVLFVPAGCLPTHRDSLQAFLRSTFVGWSQALREPEAAAQAVLAMQGAEDAEELEVDHYFRSEDFMARSVRLCCDYVKHTRRCGQLGVIDVERWDSANRWLLPGDFPGTEHCLDATVWNQDARYVDAQPAVDRIYEETRQLVQTSQELHGRAPRLSVVTVGTAPLGSTHPDGPKRLELFAPEDASWFSKTKTGRALGIDVKEINLPAEASTKSLVKVLQDEYDADGIQLMWPLPSHIDAAEALAAIPVSQDVDGAHFMSQVRGESHEPREAFAPLTAEGVMYALDHYGIEPGGLHAVILGRSDLVGQPLARLLGARGATVTLLHSQSRDHKLLCEKADLLISAIGKPRFVQSDWIKPGAVVVNVGTTFTGDSMVPDIPPIAELGHASLVLRTLGPTSVALCLRNVAKAAAARPLPGALASTPVLSNEEILGQLGSIPGWSLAFSDKKPLLTKDFWFPAYSVASRAVRDVCSKAELMNHHPNLKLTHHCTHGAVLTAELSTYVSGGVTDFDLALAKAVDEVCKHEEGTQHAPEVEMKDFEFELPEELIAHFPAEGRQSRLLVIEGPSEGVEAEIRDHRFADLPSLLPRGAHLVFNESKVLAARMFARTPAHPEPVEVMFLSPHGQAPAGNAAEALEEPCQKQLWDAMIRLPLREAGAIFTVAPPAPNDSGLTLEVLQLSSKWIEEGEAEGVEVVLRMSGEPGLKAGEAFARFGHIPLPPYMRRDAGAQDSQDYQTVYAREDACGSVAAPTAGLHFTQGLLETLQAQNIGHSAVTLHVGAGTFRPVTAKQVAEHAMHAESFSMEVSAIEAVAKSLEEQRPVVAVGTTTVRTLESLYWLAARRRGDLAGLRLGQWEAYGLEKDGGCLPAAAVLRRLGEDAREAGLTKVSGSTSLCIVPGYRFKVVQDLVTNFHQPDSTLLLLVAAFRSRTTLLTAYAHAIANKYRFLSYGDACLFVSKETAAAAKSDRQQSKARQPKPGEKVLLHSCCAPCSGAMIEEMHSQGLDVTVFFYNPNIHPRKEYEIRKNENVRYAEALGIPFVDCDYDVEEWYARAKGMEYCLERGPRCSMCFDMRLERTALHAHEHGFQWFTTTNATSRWKDANQVNASGVKAAFNYPGVTYWVYDWQTEVMNERKYEVNAKHHFYKQEYCGCSYSLRDNNYFRAK</sequence>
<evidence type="ECO:0000256" key="4">
    <source>
        <dbReference type="ARBA" id="ARBA00022490"/>
    </source>
</evidence>
<reference evidence="13" key="1">
    <citation type="submission" date="2021-02" db="EMBL/GenBank/DDBJ databases">
        <authorList>
            <person name="Dougan E. K."/>
            <person name="Rhodes N."/>
            <person name="Thang M."/>
            <person name="Chan C."/>
        </authorList>
    </citation>
    <scope>NUCLEOTIDE SEQUENCE</scope>
</reference>
<dbReference type="GO" id="GO:0008616">
    <property type="term" value="P:tRNA queuosine(34) biosynthetic process"/>
    <property type="evidence" value="ECO:0007669"/>
    <property type="project" value="UniProtKB-KW"/>
</dbReference>
<dbReference type="GO" id="GO:0051075">
    <property type="term" value="F:S-adenosylmethionine:tRNA ribosyltransferase-isomerase activity"/>
    <property type="evidence" value="ECO:0007669"/>
    <property type="project" value="TreeGrafter"/>
</dbReference>
<evidence type="ECO:0000259" key="10">
    <source>
        <dbReference type="Pfam" id="PF00763"/>
    </source>
</evidence>
<comment type="caution">
    <text evidence="13">The sequence shown here is derived from an EMBL/GenBank/DDBJ whole genome shotgun (WGS) entry which is preliminary data.</text>
</comment>